<evidence type="ECO:0000256" key="1">
    <source>
        <dbReference type="SAM" id="MobiDB-lite"/>
    </source>
</evidence>
<feature type="region of interest" description="Disordered" evidence="1">
    <location>
        <begin position="90"/>
        <end position="149"/>
    </location>
</feature>
<sequence length="302" mass="33277">MVQYSMFVAVCFSSFAVTPPRSLQAQLLHKLPIDVDLAGADSSPVTMSAFSRFFLPSSRRAYSSYFSSKPGGGRYFNSAKPPKNAVVAAKNNAKTDAPSEVQQDNIKGTSGSSNSLNANSINDAQSSSPNPPSTGASDNLNTDNSQPTDLSSAFAEFTQNHIPQLSVTSKDFKTHQFFSLHRPLLLISQPPSIFREVPPNHPLFSQLKPETEQSTQQKYGLDGPTDPFLDADAEAARQLTRALTMTKAGSTLAWENTLKHLGLDVSKDADRVNLQQQFDKEWQEVLLDSTKRKRRKKMKKHK</sequence>
<keyword evidence="3" id="KW-1185">Reference proteome</keyword>
<reference evidence="2" key="1">
    <citation type="submission" date="2020-11" db="EMBL/GenBank/DDBJ databases">
        <authorList>
            <consortium name="DOE Joint Genome Institute"/>
            <person name="Ahrendt S."/>
            <person name="Riley R."/>
            <person name="Andreopoulos W."/>
            <person name="LaButti K."/>
            <person name="Pangilinan J."/>
            <person name="Ruiz-duenas F.J."/>
            <person name="Barrasa J.M."/>
            <person name="Sanchez-Garcia M."/>
            <person name="Camarero S."/>
            <person name="Miyauchi S."/>
            <person name="Serrano A."/>
            <person name="Linde D."/>
            <person name="Babiker R."/>
            <person name="Drula E."/>
            <person name="Ayuso-Fernandez I."/>
            <person name="Pacheco R."/>
            <person name="Padilla G."/>
            <person name="Ferreira P."/>
            <person name="Barriuso J."/>
            <person name="Kellner H."/>
            <person name="Castanera R."/>
            <person name="Alfaro M."/>
            <person name="Ramirez L."/>
            <person name="Pisabarro A.G."/>
            <person name="Kuo A."/>
            <person name="Tritt A."/>
            <person name="Lipzen A."/>
            <person name="He G."/>
            <person name="Yan M."/>
            <person name="Ng V."/>
            <person name="Cullen D."/>
            <person name="Martin F."/>
            <person name="Rosso M.-N."/>
            <person name="Henrissat B."/>
            <person name="Hibbett D."/>
            <person name="Martinez A.T."/>
            <person name="Grigoriev I.V."/>
        </authorList>
    </citation>
    <scope>NUCLEOTIDE SEQUENCE</scope>
    <source>
        <strain evidence="2">AH 44721</strain>
    </source>
</reference>
<proteinExistence type="predicted"/>
<feature type="compositionally biased region" description="Polar residues" evidence="1">
    <location>
        <begin position="100"/>
        <end position="149"/>
    </location>
</feature>
<accession>A0A9P5TT97</accession>
<dbReference type="EMBL" id="JADNYJ010000003">
    <property type="protein sequence ID" value="KAF8912085.1"/>
    <property type="molecule type" value="Genomic_DNA"/>
</dbReference>
<comment type="caution">
    <text evidence="2">The sequence shown here is derived from an EMBL/GenBank/DDBJ whole genome shotgun (WGS) entry which is preliminary data.</text>
</comment>
<gene>
    <name evidence="2" type="ORF">CPB84DRAFT_752545</name>
</gene>
<protein>
    <submittedName>
        <fullName evidence="2">Uncharacterized protein</fullName>
    </submittedName>
</protein>
<evidence type="ECO:0000313" key="2">
    <source>
        <dbReference type="EMBL" id="KAF8912085.1"/>
    </source>
</evidence>
<organism evidence="2 3">
    <name type="scientific">Gymnopilus junonius</name>
    <name type="common">Spectacular rustgill mushroom</name>
    <name type="synonym">Gymnopilus spectabilis subsp. junonius</name>
    <dbReference type="NCBI Taxonomy" id="109634"/>
    <lineage>
        <taxon>Eukaryota</taxon>
        <taxon>Fungi</taxon>
        <taxon>Dikarya</taxon>
        <taxon>Basidiomycota</taxon>
        <taxon>Agaricomycotina</taxon>
        <taxon>Agaricomycetes</taxon>
        <taxon>Agaricomycetidae</taxon>
        <taxon>Agaricales</taxon>
        <taxon>Agaricineae</taxon>
        <taxon>Hymenogastraceae</taxon>
        <taxon>Gymnopilus</taxon>
    </lineage>
</organism>
<dbReference type="Proteomes" id="UP000724874">
    <property type="component" value="Unassembled WGS sequence"/>
</dbReference>
<evidence type="ECO:0000313" key="3">
    <source>
        <dbReference type="Proteomes" id="UP000724874"/>
    </source>
</evidence>
<dbReference type="OrthoDB" id="3268560at2759"/>
<name>A0A9P5TT97_GYMJU</name>
<dbReference type="AlphaFoldDB" id="A0A9P5TT97"/>